<reference evidence="3" key="1">
    <citation type="journal article" date="2017" name="Nat. Commun.">
        <title>The asparagus genome sheds light on the origin and evolution of a young Y chromosome.</title>
        <authorList>
            <person name="Harkess A."/>
            <person name="Zhou J."/>
            <person name="Xu C."/>
            <person name="Bowers J.E."/>
            <person name="Van der Hulst R."/>
            <person name="Ayyampalayam S."/>
            <person name="Mercati F."/>
            <person name="Riccardi P."/>
            <person name="McKain M.R."/>
            <person name="Kakrana A."/>
            <person name="Tang H."/>
            <person name="Ray J."/>
            <person name="Groenendijk J."/>
            <person name="Arikit S."/>
            <person name="Mathioni S.M."/>
            <person name="Nakano M."/>
            <person name="Shan H."/>
            <person name="Telgmann-Rauber A."/>
            <person name="Kanno A."/>
            <person name="Yue Z."/>
            <person name="Chen H."/>
            <person name="Li W."/>
            <person name="Chen Y."/>
            <person name="Xu X."/>
            <person name="Zhang Y."/>
            <person name="Luo S."/>
            <person name="Chen H."/>
            <person name="Gao J."/>
            <person name="Mao Z."/>
            <person name="Pires J.C."/>
            <person name="Luo M."/>
            <person name="Kudrna D."/>
            <person name="Wing R.A."/>
            <person name="Meyers B.C."/>
            <person name="Yi K."/>
            <person name="Kong H."/>
            <person name="Lavrijsen P."/>
            <person name="Sunseri F."/>
            <person name="Falavigna A."/>
            <person name="Ye Y."/>
            <person name="Leebens-Mack J.H."/>
            <person name="Chen G."/>
        </authorList>
    </citation>
    <scope>NUCLEOTIDE SEQUENCE [LARGE SCALE GENOMIC DNA]</scope>
    <source>
        <strain evidence="3">cv. DH0086</strain>
    </source>
</reference>
<dbReference type="Proteomes" id="UP000243459">
    <property type="component" value="Chromosome 1"/>
</dbReference>
<feature type="region of interest" description="Disordered" evidence="1">
    <location>
        <begin position="34"/>
        <end position="57"/>
    </location>
</feature>
<feature type="compositionally biased region" description="Low complexity" evidence="1">
    <location>
        <begin position="92"/>
        <end position="101"/>
    </location>
</feature>
<feature type="region of interest" description="Disordered" evidence="1">
    <location>
        <begin position="77"/>
        <end position="125"/>
    </location>
</feature>
<evidence type="ECO:0000313" key="2">
    <source>
        <dbReference type="EMBL" id="ONK80644.1"/>
    </source>
</evidence>
<dbReference type="AlphaFoldDB" id="A0A5P1FRK3"/>
<evidence type="ECO:0000313" key="3">
    <source>
        <dbReference type="Proteomes" id="UP000243459"/>
    </source>
</evidence>
<gene>
    <name evidence="2" type="ORF">A4U43_C01F20130</name>
</gene>
<evidence type="ECO:0000256" key="1">
    <source>
        <dbReference type="SAM" id="MobiDB-lite"/>
    </source>
</evidence>
<protein>
    <submittedName>
        <fullName evidence="2">Uncharacterized protein</fullName>
    </submittedName>
</protein>
<keyword evidence="3" id="KW-1185">Reference proteome</keyword>
<proteinExistence type="predicted"/>
<dbReference type="Gramene" id="ONK80644">
    <property type="protein sequence ID" value="ONK80644"/>
    <property type="gene ID" value="A4U43_C01F20130"/>
</dbReference>
<accession>A0A5P1FRK3</accession>
<organism evidence="2 3">
    <name type="scientific">Asparagus officinalis</name>
    <name type="common">Garden asparagus</name>
    <dbReference type="NCBI Taxonomy" id="4686"/>
    <lineage>
        <taxon>Eukaryota</taxon>
        <taxon>Viridiplantae</taxon>
        <taxon>Streptophyta</taxon>
        <taxon>Embryophyta</taxon>
        <taxon>Tracheophyta</taxon>
        <taxon>Spermatophyta</taxon>
        <taxon>Magnoliopsida</taxon>
        <taxon>Liliopsida</taxon>
        <taxon>Asparagales</taxon>
        <taxon>Asparagaceae</taxon>
        <taxon>Asparagoideae</taxon>
        <taxon>Asparagus</taxon>
    </lineage>
</organism>
<name>A0A5P1FRK3_ASPOF</name>
<dbReference type="EMBL" id="CM007381">
    <property type="protein sequence ID" value="ONK80644.1"/>
    <property type="molecule type" value="Genomic_DNA"/>
</dbReference>
<sequence length="159" mass="17266">MLLSKPHYFHFGLLLPPHILLYYQYQMPPPEFPSSPALRLHRGTARGRGGEASPKSSSTCIAIGILSPPSAAQLSSASALRPEIAATPPTPKSQSPSSVPVLQIQFGDPSGQDLGGSDPEDAESQDRLHYSYVRIIMEVLGKFRTPYKKVPGTRDPFDP</sequence>